<dbReference type="Proteomes" id="UP000652153">
    <property type="component" value="Unassembled WGS sequence"/>
</dbReference>
<evidence type="ECO:0000313" key="2">
    <source>
        <dbReference type="Proteomes" id="UP000652153"/>
    </source>
</evidence>
<dbReference type="RefSeq" id="WP_188591724.1">
    <property type="nucleotide sequence ID" value="NZ_BMFU01000002.1"/>
</dbReference>
<comment type="caution">
    <text evidence="1">The sequence shown here is derived from an EMBL/GenBank/DDBJ whole genome shotgun (WGS) entry which is preliminary data.</text>
</comment>
<name>A0ABQ1Z365_9BACL</name>
<evidence type="ECO:0000313" key="1">
    <source>
        <dbReference type="EMBL" id="GGH48550.1"/>
    </source>
</evidence>
<dbReference type="EMBL" id="BMFU01000002">
    <property type="protein sequence ID" value="GGH48550.1"/>
    <property type="molecule type" value="Genomic_DNA"/>
</dbReference>
<keyword evidence="2" id="KW-1185">Reference proteome</keyword>
<proteinExistence type="predicted"/>
<sequence>MIKDLLIAEKKGYSVCLVFEDNSKYIGKIEMSADRERVKIKHQKATEWIPLHDIVSCSTVINGSFKIN</sequence>
<protein>
    <submittedName>
        <fullName evidence="1">Uncharacterized protein</fullName>
    </submittedName>
</protein>
<gene>
    <name evidence="1" type="ORF">GCM10008014_12560</name>
</gene>
<reference evidence="2" key="1">
    <citation type="journal article" date="2019" name="Int. J. Syst. Evol. Microbiol.">
        <title>The Global Catalogue of Microorganisms (GCM) 10K type strain sequencing project: providing services to taxonomists for standard genome sequencing and annotation.</title>
        <authorList>
            <consortium name="The Broad Institute Genomics Platform"/>
            <consortium name="The Broad Institute Genome Sequencing Center for Infectious Disease"/>
            <person name="Wu L."/>
            <person name="Ma J."/>
        </authorList>
    </citation>
    <scope>NUCLEOTIDE SEQUENCE [LARGE SCALE GENOMIC DNA]</scope>
    <source>
        <strain evidence="2">CGMCC 1.12770</strain>
    </source>
</reference>
<organism evidence="1 2">
    <name type="scientific">Paenibacillus silvae</name>
    <dbReference type="NCBI Taxonomy" id="1325358"/>
    <lineage>
        <taxon>Bacteria</taxon>
        <taxon>Bacillati</taxon>
        <taxon>Bacillota</taxon>
        <taxon>Bacilli</taxon>
        <taxon>Bacillales</taxon>
        <taxon>Paenibacillaceae</taxon>
        <taxon>Paenibacillus</taxon>
    </lineage>
</organism>
<accession>A0ABQ1Z365</accession>